<protein>
    <recommendedName>
        <fullName evidence="5">Tyr recombinase domain-containing protein</fullName>
    </recommendedName>
</protein>
<keyword evidence="4" id="KW-0233">DNA recombination</keyword>
<evidence type="ECO:0000259" key="5">
    <source>
        <dbReference type="PROSITE" id="PS51898"/>
    </source>
</evidence>
<proteinExistence type="predicted"/>
<dbReference type="STRING" id="1618023.UH38_23275"/>
<sequence>MVIMPPTAPPKKVPNLEQRTREHLFPNEVAAMISAAKQIGRHGHRNSTLILLAYRHGLRVSELVTLRWEQIDFSGGTIYINRRKHGVSSTHPLRGLELRALRQLQREYPDSAYLFVSERGAAISTATARGIIAQSGIEAGLSLSVHPHMLRHACGFYLASKGFDTRAIQAYLGHKNIQNTVRYTELSPGRFKDFWND</sequence>
<evidence type="ECO:0000313" key="6">
    <source>
        <dbReference type="EMBL" id="KJH69549.1"/>
    </source>
</evidence>
<dbReference type="GO" id="GO:0003677">
    <property type="term" value="F:DNA binding"/>
    <property type="evidence" value="ECO:0007669"/>
    <property type="project" value="InterPro"/>
</dbReference>
<evidence type="ECO:0000256" key="3">
    <source>
        <dbReference type="ARBA" id="ARBA00023163"/>
    </source>
</evidence>
<dbReference type="Gene3D" id="1.10.443.10">
    <property type="entry name" value="Intergrase catalytic core"/>
    <property type="match status" value="1"/>
</dbReference>
<evidence type="ECO:0000256" key="4">
    <source>
        <dbReference type="ARBA" id="ARBA00023172"/>
    </source>
</evidence>
<accession>A0A0D8ZM82</accession>
<dbReference type="PANTHER" id="PTHR30349">
    <property type="entry name" value="PHAGE INTEGRASE-RELATED"/>
    <property type="match status" value="1"/>
</dbReference>
<organism evidence="6 7">
    <name type="scientific">Aliterella atlantica CENA595</name>
    <dbReference type="NCBI Taxonomy" id="1618023"/>
    <lineage>
        <taxon>Bacteria</taxon>
        <taxon>Bacillati</taxon>
        <taxon>Cyanobacteriota</taxon>
        <taxon>Cyanophyceae</taxon>
        <taxon>Chroococcidiopsidales</taxon>
        <taxon>Aliterellaceae</taxon>
        <taxon>Aliterella</taxon>
    </lineage>
</organism>
<dbReference type="AlphaFoldDB" id="A0A0D8ZM82"/>
<dbReference type="GO" id="GO:0006310">
    <property type="term" value="P:DNA recombination"/>
    <property type="evidence" value="ECO:0007669"/>
    <property type="project" value="UniProtKB-KW"/>
</dbReference>
<evidence type="ECO:0000256" key="2">
    <source>
        <dbReference type="ARBA" id="ARBA00023015"/>
    </source>
</evidence>
<evidence type="ECO:0000256" key="1">
    <source>
        <dbReference type="ARBA" id="ARBA00022558"/>
    </source>
</evidence>
<gene>
    <name evidence="6" type="ORF">UH38_23275</name>
</gene>
<dbReference type="InterPro" id="IPR050090">
    <property type="entry name" value="Tyrosine_recombinase_XerCD"/>
</dbReference>
<dbReference type="InterPro" id="IPR011010">
    <property type="entry name" value="DNA_brk_join_enz"/>
</dbReference>
<reference evidence="6 7" key="1">
    <citation type="submission" date="2015-02" db="EMBL/GenBank/DDBJ databases">
        <title>Draft genome of a novel marine cyanobacterium (Chroococcales) isolated from South Atlantic Ocean.</title>
        <authorList>
            <person name="Rigonato J."/>
            <person name="Alvarenga D.O."/>
            <person name="Branco L.H."/>
            <person name="Varani A.M."/>
            <person name="Brandini F.P."/>
            <person name="Fiore M.F."/>
        </authorList>
    </citation>
    <scope>NUCLEOTIDE SEQUENCE [LARGE SCALE GENOMIC DNA]</scope>
    <source>
        <strain evidence="6 7">CENA595</strain>
    </source>
</reference>
<dbReference type="GO" id="GO:0015074">
    <property type="term" value="P:DNA integration"/>
    <property type="evidence" value="ECO:0007669"/>
    <property type="project" value="InterPro"/>
</dbReference>
<keyword evidence="7" id="KW-1185">Reference proteome</keyword>
<dbReference type="PROSITE" id="PS51898">
    <property type="entry name" value="TYR_RECOMBINASE"/>
    <property type="match status" value="1"/>
</dbReference>
<evidence type="ECO:0000313" key="7">
    <source>
        <dbReference type="Proteomes" id="UP000032452"/>
    </source>
</evidence>
<comment type="caution">
    <text evidence="6">The sequence shown here is derived from an EMBL/GenBank/DDBJ whole genome shotgun (WGS) entry which is preliminary data.</text>
</comment>
<dbReference type="InterPro" id="IPR002104">
    <property type="entry name" value="Integrase_catalytic"/>
</dbReference>
<dbReference type="SUPFAM" id="SSF56349">
    <property type="entry name" value="DNA breaking-rejoining enzymes"/>
    <property type="match status" value="1"/>
</dbReference>
<dbReference type="OrthoDB" id="9801717at2"/>
<keyword evidence="3" id="KW-0804">Transcription</keyword>
<name>A0A0D8ZM82_9CYAN</name>
<dbReference type="EMBL" id="JYON01000040">
    <property type="protein sequence ID" value="KJH69549.1"/>
    <property type="molecule type" value="Genomic_DNA"/>
</dbReference>
<dbReference type="PANTHER" id="PTHR30349:SF62">
    <property type="entry name" value="TYPE 1 FIMBRIAE REGULATORY PROTEIN FIMB-RELATED"/>
    <property type="match status" value="1"/>
</dbReference>
<feature type="domain" description="Tyr recombinase" evidence="5">
    <location>
        <begin position="19"/>
        <end position="196"/>
    </location>
</feature>
<dbReference type="Proteomes" id="UP000032452">
    <property type="component" value="Unassembled WGS sequence"/>
</dbReference>
<dbReference type="PATRIC" id="fig|1618023.3.peg.4182"/>
<dbReference type="InterPro" id="IPR013762">
    <property type="entry name" value="Integrase-like_cat_sf"/>
</dbReference>
<dbReference type="Pfam" id="PF00589">
    <property type="entry name" value="Phage_integrase"/>
    <property type="match status" value="1"/>
</dbReference>
<keyword evidence="2" id="KW-0805">Transcription regulation</keyword>
<keyword evidence="1" id="KW-1029">Fimbrium biogenesis</keyword>